<dbReference type="AlphaFoldDB" id="A0A9N9E2K8"/>
<accession>A0A9N9E2K8</accession>
<keyword evidence="3" id="KW-1185">Reference proteome</keyword>
<sequence>FTDDQNNSSDDLPEAKVSISIDQDESKTRSSTFSELPEAKVNASTEETKSRVSDSSIFANSETE</sequence>
<comment type="caution">
    <text evidence="2">The sequence shown here is derived from an EMBL/GenBank/DDBJ whole genome shotgun (WGS) entry which is preliminary data.</text>
</comment>
<feature type="non-terminal residue" evidence="2">
    <location>
        <position position="1"/>
    </location>
</feature>
<feature type="compositionally biased region" description="Polar residues" evidence="1">
    <location>
        <begin position="53"/>
        <end position="64"/>
    </location>
</feature>
<feature type="non-terminal residue" evidence="2">
    <location>
        <position position="64"/>
    </location>
</feature>
<dbReference type="EMBL" id="CAJVPL010006129">
    <property type="protein sequence ID" value="CAG8662551.1"/>
    <property type="molecule type" value="Genomic_DNA"/>
</dbReference>
<gene>
    <name evidence="2" type="ORF">AGERDE_LOCUS11885</name>
</gene>
<proteinExistence type="predicted"/>
<dbReference type="OrthoDB" id="10526744at2759"/>
<organism evidence="2 3">
    <name type="scientific">Ambispora gerdemannii</name>
    <dbReference type="NCBI Taxonomy" id="144530"/>
    <lineage>
        <taxon>Eukaryota</taxon>
        <taxon>Fungi</taxon>
        <taxon>Fungi incertae sedis</taxon>
        <taxon>Mucoromycota</taxon>
        <taxon>Glomeromycotina</taxon>
        <taxon>Glomeromycetes</taxon>
        <taxon>Archaeosporales</taxon>
        <taxon>Ambisporaceae</taxon>
        <taxon>Ambispora</taxon>
    </lineage>
</organism>
<reference evidence="2" key="1">
    <citation type="submission" date="2021-06" db="EMBL/GenBank/DDBJ databases">
        <authorList>
            <person name="Kallberg Y."/>
            <person name="Tangrot J."/>
            <person name="Rosling A."/>
        </authorList>
    </citation>
    <scope>NUCLEOTIDE SEQUENCE</scope>
    <source>
        <strain evidence="2">MT106</strain>
    </source>
</reference>
<protein>
    <submittedName>
        <fullName evidence="2">5628_t:CDS:1</fullName>
    </submittedName>
</protein>
<name>A0A9N9E2K8_9GLOM</name>
<dbReference type="Proteomes" id="UP000789831">
    <property type="component" value="Unassembled WGS sequence"/>
</dbReference>
<feature type="region of interest" description="Disordered" evidence="1">
    <location>
        <begin position="1"/>
        <end position="64"/>
    </location>
</feature>
<evidence type="ECO:0000256" key="1">
    <source>
        <dbReference type="SAM" id="MobiDB-lite"/>
    </source>
</evidence>
<feature type="compositionally biased region" description="Polar residues" evidence="1">
    <location>
        <begin position="1"/>
        <end position="10"/>
    </location>
</feature>
<evidence type="ECO:0000313" key="3">
    <source>
        <dbReference type="Proteomes" id="UP000789831"/>
    </source>
</evidence>
<evidence type="ECO:0000313" key="2">
    <source>
        <dbReference type="EMBL" id="CAG8662551.1"/>
    </source>
</evidence>